<dbReference type="AlphaFoldDB" id="A0A5N6L2V0"/>
<evidence type="ECO:0000313" key="2">
    <source>
        <dbReference type="Proteomes" id="UP000327013"/>
    </source>
</evidence>
<organism evidence="1 2">
    <name type="scientific">Carpinus fangiana</name>
    <dbReference type="NCBI Taxonomy" id="176857"/>
    <lineage>
        <taxon>Eukaryota</taxon>
        <taxon>Viridiplantae</taxon>
        <taxon>Streptophyta</taxon>
        <taxon>Embryophyta</taxon>
        <taxon>Tracheophyta</taxon>
        <taxon>Spermatophyta</taxon>
        <taxon>Magnoliopsida</taxon>
        <taxon>eudicotyledons</taxon>
        <taxon>Gunneridae</taxon>
        <taxon>Pentapetalae</taxon>
        <taxon>rosids</taxon>
        <taxon>fabids</taxon>
        <taxon>Fagales</taxon>
        <taxon>Betulaceae</taxon>
        <taxon>Carpinus</taxon>
    </lineage>
</organism>
<proteinExistence type="predicted"/>
<keyword evidence="2" id="KW-1185">Reference proteome</keyword>
<sequence>MVCVKTLWVSLGKEVYGGRMTEATLEEWWSAVGGRTKKSVRMVVCGEGREEGRRETWGDDGGQRKQDVPLRWEEVGGGGKTCWQRPAGG</sequence>
<comment type="caution">
    <text evidence="1">The sequence shown here is derived from an EMBL/GenBank/DDBJ whole genome shotgun (WGS) entry which is preliminary data.</text>
</comment>
<evidence type="ECO:0000313" key="1">
    <source>
        <dbReference type="EMBL" id="KAB8627228.1"/>
    </source>
</evidence>
<accession>A0A5N6L2V0</accession>
<dbReference type="Proteomes" id="UP000327013">
    <property type="component" value="Unassembled WGS sequence"/>
</dbReference>
<gene>
    <name evidence="1" type="ORF">FH972_026061</name>
</gene>
<reference evidence="1 2" key="1">
    <citation type="submission" date="2019-06" db="EMBL/GenBank/DDBJ databases">
        <title>A chromosomal-level reference genome of Carpinus fangiana (Coryloideae, Betulaceae).</title>
        <authorList>
            <person name="Yang X."/>
            <person name="Wang Z."/>
            <person name="Zhang L."/>
            <person name="Hao G."/>
            <person name="Liu J."/>
            <person name="Yang Y."/>
        </authorList>
    </citation>
    <scope>NUCLEOTIDE SEQUENCE [LARGE SCALE GENOMIC DNA]</scope>
    <source>
        <strain evidence="1">Cfa_2016G</strain>
        <tissue evidence="1">Leaf</tissue>
    </source>
</reference>
<protein>
    <submittedName>
        <fullName evidence="1">Uncharacterized protein</fullName>
    </submittedName>
</protein>
<name>A0A5N6L2V0_9ROSI</name>
<dbReference type="EMBL" id="VIBQ01000076">
    <property type="protein sequence ID" value="KAB8627228.1"/>
    <property type="molecule type" value="Genomic_DNA"/>
</dbReference>